<feature type="compositionally biased region" description="Polar residues" evidence="1">
    <location>
        <begin position="774"/>
        <end position="788"/>
    </location>
</feature>
<evidence type="ECO:0000313" key="2">
    <source>
        <dbReference type="EMBL" id="KAB0344249.1"/>
    </source>
</evidence>
<name>A0A5N3V5E4_MUNMU</name>
<comment type="caution">
    <text evidence="2">The sequence shown here is derived from an EMBL/GenBank/DDBJ whole genome shotgun (WGS) entry which is preliminary data.</text>
</comment>
<feature type="region of interest" description="Disordered" evidence="1">
    <location>
        <begin position="651"/>
        <end position="672"/>
    </location>
</feature>
<feature type="compositionally biased region" description="Polar residues" evidence="1">
    <location>
        <begin position="730"/>
        <end position="758"/>
    </location>
</feature>
<dbReference type="PANTHER" id="PTHR15976">
    <property type="entry name" value="CONSTITUTIVE COACTIVATOR OF PEROXISOME PROLIFERATOR-ACTIVATED RECEPTOR GAMMA"/>
    <property type="match status" value="1"/>
</dbReference>
<dbReference type="Proteomes" id="UP000326458">
    <property type="component" value="Unassembled WGS sequence"/>
</dbReference>
<accession>A0A5N3V5E4</accession>
<organism evidence="2 3">
    <name type="scientific">Muntiacus muntjak</name>
    <name type="common">Barking deer</name>
    <name type="synonym">Indian muntjac</name>
    <dbReference type="NCBI Taxonomy" id="9888"/>
    <lineage>
        <taxon>Eukaryota</taxon>
        <taxon>Metazoa</taxon>
        <taxon>Chordata</taxon>
        <taxon>Craniata</taxon>
        <taxon>Vertebrata</taxon>
        <taxon>Euteleostomi</taxon>
        <taxon>Mammalia</taxon>
        <taxon>Eutheria</taxon>
        <taxon>Laurasiatheria</taxon>
        <taxon>Artiodactyla</taxon>
        <taxon>Ruminantia</taxon>
        <taxon>Pecora</taxon>
        <taxon>Cervidae</taxon>
        <taxon>Muntiacinae</taxon>
        <taxon>Muntiacus</taxon>
    </lineage>
</organism>
<reference evidence="2 3" key="1">
    <citation type="submission" date="2019-06" db="EMBL/GenBank/DDBJ databases">
        <title>Discovery of a novel chromosome fission-fusion reversal in muntjac.</title>
        <authorList>
            <person name="Mudd A.B."/>
            <person name="Bredeson J.V."/>
            <person name="Baum R."/>
            <person name="Hockemeyer D."/>
            <person name="Rokhsar D.S."/>
        </authorList>
    </citation>
    <scope>NUCLEOTIDE SEQUENCE [LARGE SCALE GENOMIC DNA]</scope>
    <source>
        <strain evidence="2">UTSW_UCB_Mm</strain>
        <tissue evidence="2">Fibroblast cell line</tissue>
    </source>
</reference>
<feature type="non-terminal residue" evidence="2">
    <location>
        <position position="1"/>
    </location>
</feature>
<gene>
    <name evidence="2" type="ORF">FD754_021175</name>
</gene>
<proteinExistence type="predicted"/>
<dbReference type="AlphaFoldDB" id="A0A5N3V5E4"/>
<evidence type="ECO:0008006" key="4">
    <source>
        <dbReference type="Google" id="ProtNLM"/>
    </source>
</evidence>
<sequence>NPGIQPRSPTLQVDSLPPEPLGKPKSTEVSSLSLLQGNFPTQESIRFLLHCRQILYQLSYQGSLVFQSLEDHHLEVVAFFRENGFHGLLAHDSEYALYNIPSYYSSHALKLSWNGKNLTTNQFLMQEVAKQLGLKRMNFPIFAALLGNHILPDEDLAAFHWSLLGPEHPLASLKVRAHQLVLPPCDVVIKAVSEYVSSIKDPSNLDVVGKDVFKQSQPFLFASGFQNNRLGNPPIPRNQMGTISAGKPMFSHHVPQRMKYPPPFPVGPNSSLLFPPHALGESHGFSDDSMLQDSPFANWAISYDSSASQFPSYLTSKASTPLGPDSSHSSSSDGDEPEGASSDRITETLQQQPGWEDPNGDRGSWVEPINAGVSNASLGDGEPHIPSLLSMSTRNHMDITIPPLPPVAPEVLRVAEHRHRRGLMYPYIYHVLTKSLYNLFFLNFCLLVPSVILKEWSAYKGKSPQTPELVSALTFREWTCPNLKKLWLGKAVEDKNRRMRAFLACMKSDTPSMLNPANVPTHLLLMCCIEKLDARGIQLAALFMSGVDTALFANDACGQPVPWEHCCPWIYFDGKLFQSKLIKAGRERVSLVELCDGQTDLATKVEKMRQSILEGVNMNHPPPPSLLPSPTFVPPMVPSLYPVSLYPRAMGPMPPPPQGRSRGFAGLHPIPPQGGKLEIAGMVVGQWAGSKSSRGRGSFGMQVVSVGGPGKGHGKEQTGRGAKGHKKGNKQSFSDGVSKSLEPQQGRSRSQVDGNSGTLIKEEKNDHLPPPSQCALSRDSSVCNNSNRYFPGKNGEKSRLQEQKLGTVTQQKEE</sequence>
<evidence type="ECO:0000313" key="3">
    <source>
        <dbReference type="Proteomes" id="UP000326458"/>
    </source>
</evidence>
<protein>
    <recommendedName>
        <fullName evidence="4">Family with sequence similarity 120C</fullName>
    </recommendedName>
</protein>
<dbReference type="InterPro" id="IPR026784">
    <property type="entry name" value="Coact_PPARg"/>
</dbReference>
<feature type="compositionally biased region" description="Low complexity" evidence="1">
    <location>
        <begin position="689"/>
        <end position="700"/>
    </location>
</feature>
<feature type="compositionally biased region" description="Low complexity" evidence="1">
    <location>
        <begin position="319"/>
        <end position="332"/>
    </location>
</feature>
<feature type="region of interest" description="Disordered" evidence="1">
    <location>
        <begin position="315"/>
        <end position="378"/>
    </location>
</feature>
<feature type="region of interest" description="Disordered" evidence="1">
    <location>
        <begin position="1"/>
        <end position="27"/>
    </location>
</feature>
<keyword evidence="3" id="KW-1185">Reference proteome</keyword>
<feature type="region of interest" description="Disordered" evidence="1">
    <location>
        <begin position="689"/>
        <end position="814"/>
    </location>
</feature>
<dbReference type="EMBL" id="VCEA01000003">
    <property type="protein sequence ID" value="KAB0344249.1"/>
    <property type="molecule type" value="Genomic_DNA"/>
</dbReference>
<dbReference type="GO" id="GO:0005634">
    <property type="term" value="C:nucleus"/>
    <property type="evidence" value="ECO:0007669"/>
    <property type="project" value="TreeGrafter"/>
</dbReference>
<evidence type="ECO:0000256" key="1">
    <source>
        <dbReference type="SAM" id="MobiDB-lite"/>
    </source>
</evidence>
<feature type="compositionally biased region" description="Polar residues" evidence="1">
    <location>
        <begin position="804"/>
        <end position="814"/>
    </location>
</feature>
<dbReference type="PANTHER" id="PTHR15976:SF15">
    <property type="entry name" value="CONSTITUTIVE COACTIVATOR OF PPAR-GAMMA-LIKE PROTEIN 2"/>
    <property type="match status" value="1"/>
</dbReference>